<proteinExistence type="predicted"/>
<keyword evidence="1" id="KW-1133">Transmembrane helix</keyword>
<dbReference type="Proteomes" id="UP000835052">
    <property type="component" value="Unassembled WGS sequence"/>
</dbReference>
<evidence type="ECO:0000313" key="3">
    <source>
        <dbReference type="EMBL" id="CAD6189795.1"/>
    </source>
</evidence>
<keyword evidence="1" id="KW-0812">Transmembrane</keyword>
<keyword evidence="1" id="KW-0472">Membrane</keyword>
<keyword evidence="2" id="KW-0732">Signal</keyword>
<feature type="chain" id="PRO_5035914378" evidence="2">
    <location>
        <begin position="19"/>
        <end position="218"/>
    </location>
</feature>
<comment type="caution">
    <text evidence="3">The sequence shown here is derived from an EMBL/GenBank/DDBJ whole genome shotgun (WGS) entry which is preliminary data.</text>
</comment>
<protein>
    <submittedName>
        <fullName evidence="3">Uncharacterized protein</fullName>
    </submittedName>
</protein>
<feature type="transmembrane region" description="Helical" evidence="1">
    <location>
        <begin position="193"/>
        <end position="216"/>
    </location>
</feature>
<feature type="transmembrane region" description="Helical" evidence="1">
    <location>
        <begin position="134"/>
        <end position="162"/>
    </location>
</feature>
<evidence type="ECO:0000313" key="4">
    <source>
        <dbReference type="Proteomes" id="UP000835052"/>
    </source>
</evidence>
<name>A0A8S1H2P3_9PELO</name>
<keyword evidence="4" id="KW-1185">Reference proteome</keyword>
<dbReference type="EMBL" id="CAJGYM010000012">
    <property type="protein sequence ID" value="CAD6189795.1"/>
    <property type="molecule type" value="Genomic_DNA"/>
</dbReference>
<sequence>MMVKSNFFVFLLIATVGALPTSVYEKDLNPIFTTTPSPIEVVTASTPSPTVAVTKSLEEMEMGIYTEETIAAEEYDYAAADAVIKVGNLTEEATTFASPVVQQKNSSNGIWQELRYEYTGGDGITYRHAMSVRAAFWVLVLLSASFGASFAFIFFVLSAMLLDRKESRNNYSFEKTAPPQEPSSEVESNNRRAFAFLIGSSFCALFMCILFAIIFLRN</sequence>
<evidence type="ECO:0000256" key="1">
    <source>
        <dbReference type="SAM" id="Phobius"/>
    </source>
</evidence>
<gene>
    <name evidence="3" type="ORF">CAUJ_LOCUS5714</name>
</gene>
<evidence type="ECO:0000256" key="2">
    <source>
        <dbReference type="SAM" id="SignalP"/>
    </source>
</evidence>
<reference evidence="3" key="1">
    <citation type="submission" date="2020-10" db="EMBL/GenBank/DDBJ databases">
        <authorList>
            <person name="Kikuchi T."/>
        </authorList>
    </citation>
    <scope>NUCLEOTIDE SEQUENCE</scope>
    <source>
        <strain evidence="3">NKZ352</strain>
    </source>
</reference>
<dbReference type="AlphaFoldDB" id="A0A8S1H2P3"/>
<organism evidence="3 4">
    <name type="scientific">Caenorhabditis auriculariae</name>
    <dbReference type="NCBI Taxonomy" id="2777116"/>
    <lineage>
        <taxon>Eukaryota</taxon>
        <taxon>Metazoa</taxon>
        <taxon>Ecdysozoa</taxon>
        <taxon>Nematoda</taxon>
        <taxon>Chromadorea</taxon>
        <taxon>Rhabditida</taxon>
        <taxon>Rhabditina</taxon>
        <taxon>Rhabditomorpha</taxon>
        <taxon>Rhabditoidea</taxon>
        <taxon>Rhabditidae</taxon>
        <taxon>Peloderinae</taxon>
        <taxon>Caenorhabditis</taxon>
    </lineage>
</organism>
<accession>A0A8S1H2P3</accession>
<feature type="signal peptide" evidence="2">
    <location>
        <begin position="1"/>
        <end position="18"/>
    </location>
</feature>